<dbReference type="Proteomes" id="UP000297613">
    <property type="component" value="Unassembled WGS sequence"/>
</dbReference>
<sequence length="266" mass="31584">MDNSLFNQIAEIENRLIERILINQDLLILSNLSFKIAEALFSNASELPYSNEQSKSAVQIFKTKYQDFHLDTKRHKKSFELLMTEKAFVDLFQAFEICLLGITKLLFRNYPKSLDTRSEDSNKISVSFSEIFEQETTFQVKENIIERKSRSIIESTDYKEINRQIQNLFGFEFFSEESVKDRLFIGKQLRNVIVHNDGIVDERFMNKMKGLRFESNYQLFQNISEGLEREIENFNKLIQQTVQEIRNNVLKRQSDLDKRYKIKNKK</sequence>
<evidence type="ECO:0000313" key="2">
    <source>
        <dbReference type="Proteomes" id="UP000297613"/>
    </source>
</evidence>
<evidence type="ECO:0008006" key="3">
    <source>
        <dbReference type="Google" id="ProtNLM"/>
    </source>
</evidence>
<comment type="caution">
    <text evidence="1">The sequence shown here is derived from an EMBL/GenBank/DDBJ whole genome shotgun (WGS) entry which is preliminary data.</text>
</comment>
<dbReference type="EMBL" id="RQGM01000074">
    <property type="protein sequence ID" value="TGL79740.1"/>
    <property type="molecule type" value="Genomic_DNA"/>
</dbReference>
<organism evidence="1 2">
    <name type="scientific">Leptospira yasudae</name>
    <dbReference type="NCBI Taxonomy" id="2202201"/>
    <lineage>
        <taxon>Bacteria</taxon>
        <taxon>Pseudomonadati</taxon>
        <taxon>Spirochaetota</taxon>
        <taxon>Spirochaetia</taxon>
        <taxon>Leptospirales</taxon>
        <taxon>Leptospiraceae</taxon>
        <taxon>Leptospira</taxon>
    </lineage>
</organism>
<dbReference type="RefSeq" id="WP_135571506.1">
    <property type="nucleotide sequence ID" value="NZ_RQGK01000057.1"/>
</dbReference>
<evidence type="ECO:0000313" key="1">
    <source>
        <dbReference type="EMBL" id="TGL79740.1"/>
    </source>
</evidence>
<name>A0A6N4QRZ5_9LEPT</name>
<accession>A0A6N4QRZ5</accession>
<gene>
    <name evidence="1" type="ORF">EHQ83_17875</name>
</gene>
<proteinExistence type="predicted"/>
<protein>
    <recommendedName>
        <fullName evidence="3">RiboL-PSP-HEPN domain-containing protein</fullName>
    </recommendedName>
</protein>
<reference evidence="1 2" key="1">
    <citation type="journal article" date="2019" name="PLoS Negl. Trop. Dis.">
        <title>Revisiting the worldwide diversity of Leptospira species in the environment.</title>
        <authorList>
            <person name="Vincent A.T."/>
            <person name="Schiettekatte O."/>
            <person name="Bourhy P."/>
            <person name="Veyrier F.J."/>
            <person name="Picardeau M."/>
        </authorList>
    </citation>
    <scope>NUCLEOTIDE SEQUENCE [LARGE SCALE GENOMIC DNA]</scope>
    <source>
        <strain evidence="1 2">201702445</strain>
    </source>
</reference>
<dbReference type="AlphaFoldDB" id="A0A6N4QRZ5"/>